<evidence type="ECO:0000256" key="1">
    <source>
        <dbReference type="SAM" id="MobiDB-lite"/>
    </source>
</evidence>
<dbReference type="PRINTS" id="PR00109">
    <property type="entry name" value="TYRKINASE"/>
</dbReference>
<keyword evidence="3" id="KW-0418">Kinase</keyword>
<dbReference type="SUPFAM" id="SSF56112">
    <property type="entry name" value="Protein kinase-like (PK-like)"/>
    <property type="match status" value="1"/>
</dbReference>
<dbReference type="Proteomes" id="UP000439903">
    <property type="component" value="Unassembled WGS sequence"/>
</dbReference>
<feature type="region of interest" description="Disordered" evidence="1">
    <location>
        <begin position="330"/>
        <end position="361"/>
    </location>
</feature>
<dbReference type="Pfam" id="PF07714">
    <property type="entry name" value="PK_Tyr_Ser-Thr"/>
    <property type="match status" value="1"/>
</dbReference>
<dbReference type="GO" id="GO:0004674">
    <property type="term" value="F:protein serine/threonine kinase activity"/>
    <property type="evidence" value="ECO:0007669"/>
    <property type="project" value="TreeGrafter"/>
</dbReference>
<dbReference type="InterPro" id="IPR000719">
    <property type="entry name" value="Prot_kinase_dom"/>
</dbReference>
<dbReference type="GO" id="GO:0005524">
    <property type="term" value="F:ATP binding"/>
    <property type="evidence" value="ECO:0007669"/>
    <property type="project" value="InterPro"/>
</dbReference>
<keyword evidence="4" id="KW-1185">Reference proteome</keyword>
<feature type="domain" description="Protein kinase" evidence="2">
    <location>
        <begin position="26"/>
        <end position="287"/>
    </location>
</feature>
<proteinExistence type="predicted"/>
<accession>A0A8H4B4Q2</accession>
<dbReference type="InterPro" id="IPR051681">
    <property type="entry name" value="Ser/Thr_Kinases-Pseudokinases"/>
</dbReference>
<gene>
    <name evidence="3" type="ORF">F8M41_004397</name>
</gene>
<dbReference type="InterPro" id="IPR011009">
    <property type="entry name" value="Kinase-like_dom_sf"/>
</dbReference>
<dbReference type="OrthoDB" id="2449011at2759"/>
<name>A0A8H4B4Q2_GIGMA</name>
<dbReference type="EMBL" id="WTPW01000015">
    <property type="protein sequence ID" value="KAF0559882.1"/>
    <property type="molecule type" value="Genomic_DNA"/>
</dbReference>
<organism evidence="3 4">
    <name type="scientific">Gigaspora margarita</name>
    <dbReference type="NCBI Taxonomy" id="4874"/>
    <lineage>
        <taxon>Eukaryota</taxon>
        <taxon>Fungi</taxon>
        <taxon>Fungi incertae sedis</taxon>
        <taxon>Mucoromycota</taxon>
        <taxon>Glomeromycotina</taxon>
        <taxon>Glomeromycetes</taxon>
        <taxon>Diversisporales</taxon>
        <taxon>Gigasporaceae</taxon>
        <taxon>Gigaspora</taxon>
    </lineage>
</organism>
<keyword evidence="3" id="KW-0808">Transferase</keyword>
<reference evidence="3 4" key="1">
    <citation type="journal article" date="2019" name="Environ. Microbiol.">
        <title>At the nexus of three kingdoms: the genome of the mycorrhizal fungus Gigaspora margarita provides insights into plant, endobacterial and fungal interactions.</title>
        <authorList>
            <person name="Venice F."/>
            <person name="Ghignone S."/>
            <person name="Salvioli di Fossalunga A."/>
            <person name="Amselem J."/>
            <person name="Novero M."/>
            <person name="Xianan X."/>
            <person name="Sedzielewska Toro K."/>
            <person name="Morin E."/>
            <person name="Lipzen A."/>
            <person name="Grigoriev I.V."/>
            <person name="Henrissat B."/>
            <person name="Martin F.M."/>
            <person name="Bonfante P."/>
        </authorList>
    </citation>
    <scope>NUCLEOTIDE SEQUENCE [LARGE SCALE GENOMIC DNA]</scope>
    <source>
        <strain evidence="3 4">BEG34</strain>
    </source>
</reference>
<dbReference type="Gene3D" id="1.10.510.10">
    <property type="entry name" value="Transferase(Phosphotransferase) domain 1"/>
    <property type="match status" value="1"/>
</dbReference>
<dbReference type="InterPro" id="IPR001245">
    <property type="entry name" value="Ser-Thr/Tyr_kinase_cat_dom"/>
</dbReference>
<evidence type="ECO:0000313" key="4">
    <source>
        <dbReference type="Proteomes" id="UP000439903"/>
    </source>
</evidence>
<comment type="caution">
    <text evidence="3">The sequence shown here is derived from an EMBL/GenBank/DDBJ whole genome shotgun (WGS) entry which is preliminary data.</text>
</comment>
<dbReference type="PROSITE" id="PS50011">
    <property type="entry name" value="PROTEIN_KINASE_DOM"/>
    <property type="match status" value="1"/>
</dbReference>
<protein>
    <submittedName>
        <fullName evidence="3">Kinase-like protein</fullName>
    </submittedName>
</protein>
<sequence length="361" mass="41089">MKKSSIRTKWFEKTYDEIIKYEYSAFNNIEPIAKGGFSTVYSAVYYGEKFALKNIDSDDEEVSKEFIKELKQLMVINSHPNINKLHGITQDPKTNKFMLVLQFANGGNLRQYLQNQWHEGTFKISLGEVIDFARQITNGLKHLHYNNIIHCDLHSKNILINDRKLLIADFALSSKINDTYNTTASIIKGMPAYLDPDFHTKPGKKPDKKSDIYSLGVLFWELTSGVCPFANAISGLAILIQTLKGYREQPIPGTPIDYVKLYKKCWNAEPNERPTISQILDNLDLILARNTIKYIINCNKQLIPELDINVHNDDDLTKTLLKEASVLKPTRPSYSSSKTSENSITKTSNETSAKTAKIRQC</sequence>
<evidence type="ECO:0000259" key="2">
    <source>
        <dbReference type="PROSITE" id="PS50011"/>
    </source>
</evidence>
<feature type="compositionally biased region" description="Polar residues" evidence="1">
    <location>
        <begin position="332"/>
        <end position="354"/>
    </location>
</feature>
<evidence type="ECO:0000313" key="3">
    <source>
        <dbReference type="EMBL" id="KAF0559882.1"/>
    </source>
</evidence>
<dbReference type="AlphaFoldDB" id="A0A8H4B4Q2"/>
<dbReference type="PANTHER" id="PTHR44329">
    <property type="entry name" value="SERINE/THREONINE-PROTEIN KINASE TNNI3K-RELATED"/>
    <property type="match status" value="1"/>
</dbReference>